<protein>
    <recommendedName>
        <fullName evidence="4">DUF2165 domain-containing protein</fullName>
    </recommendedName>
</protein>
<dbReference type="OrthoDB" id="4230235at2"/>
<feature type="transmembrane region" description="Helical" evidence="1">
    <location>
        <begin position="140"/>
        <end position="160"/>
    </location>
</feature>
<dbReference type="Pfam" id="PF09933">
    <property type="entry name" value="DUF2165"/>
    <property type="match status" value="1"/>
</dbReference>
<reference evidence="2 3" key="1">
    <citation type="submission" date="2019-09" db="EMBL/GenBank/DDBJ databases">
        <authorList>
            <person name="Chandra G."/>
            <person name="Truman W A."/>
        </authorList>
    </citation>
    <scope>NUCLEOTIDE SEQUENCE [LARGE SCALE GENOMIC DNA]</scope>
    <source>
        <strain evidence="2">PS723</strain>
    </source>
</reference>
<feature type="transmembrane region" description="Helical" evidence="1">
    <location>
        <begin position="72"/>
        <end position="96"/>
    </location>
</feature>
<organism evidence="2 3">
    <name type="scientific">Pseudomonas fluorescens</name>
    <dbReference type="NCBI Taxonomy" id="294"/>
    <lineage>
        <taxon>Bacteria</taxon>
        <taxon>Pseudomonadati</taxon>
        <taxon>Pseudomonadota</taxon>
        <taxon>Gammaproteobacteria</taxon>
        <taxon>Pseudomonadales</taxon>
        <taxon>Pseudomonadaceae</taxon>
        <taxon>Pseudomonas</taxon>
    </lineage>
</organism>
<sequence>MTWHTSIWLFQAVHAIGLSLWLTIAALNNWQAFRGSIAAVGGTMSMAALKQPPAIETPLSARAKDSIVLHRMALLLVLALQIVAAITCLTGTYQLIIARDLATAQSWLNLGLSGFAAFLFAMHLGGLWFGYWIRQESLQLTHLALLIWVLLAFLLFNVPLA</sequence>
<dbReference type="AlphaFoldDB" id="A0A5E7F0R3"/>
<dbReference type="RefSeq" id="WP_150806345.1">
    <property type="nucleotide sequence ID" value="NZ_CABVHY010000030.1"/>
</dbReference>
<evidence type="ECO:0008006" key="4">
    <source>
        <dbReference type="Google" id="ProtNLM"/>
    </source>
</evidence>
<keyword evidence="1" id="KW-0472">Membrane</keyword>
<keyword evidence="1" id="KW-1133">Transmembrane helix</keyword>
<evidence type="ECO:0000313" key="3">
    <source>
        <dbReference type="Proteomes" id="UP000379480"/>
    </source>
</evidence>
<feature type="transmembrane region" description="Helical" evidence="1">
    <location>
        <begin position="108"/>
        <end position="133"/>
    </location>
</feature>
<proteinExistence type="predicted"/>
<dbReference type="Proteomes" id="UP000379480">
    <property type="component" value="Unassembled WGS sequence"/>
</dbReference>
<dbReference type="InterPro" id="IPR018681">
    <property type="entry name" value="DUF2165_transmembrane"/>
</dbReference>
<accession>A0A5E7F0R3</accession>
<evidence type="ECO:0000313" key="2">
    <source>
        <dbReference type="EMBL" id="VVO31897.1"/>
    </source>
</evidence>
<evidence type="ECO:0000256" key="1">
    <source>
        <dbReference type="SAM" id="Phobius"/>
    </source>
</evidence>
<gene>
    <name evidence="2" type="ORF">PS723_05060</name>
</gene>
<dbReference type="EMBL" id="CABVHY010000030">
    <property type="protein sequence ID" value="VVO31897.1"/>
    <property type="molecule type" value="Genomic_DNA"/>
</dbReference>
<feature type="transmembrane region" description="Helical" evidence="1">
    <location>
        <begin position="6"/>
        <end position="27"/>
    </location>
</feature>
<name>A0A5E7F0R3_PSEFL</name>
<keyword evidence="1" id="KW-0812">Transmembrane</keyword>